<feature type="domain" description="Radical SAM" evidence="1">
    <location>
        <begin position="8"/>
        <end position="35"/>
    </location>
</feature>
<dbReference type="EMBL" id="BARU01049779">
    <property type="protein sequence ID" value="GAH96207.1"/>
    <property type="molecule type" value="Genomic_DNA"/>
</dbReference>
<proteinExistence type="predicted"/>
<evidence type="ECO:0000313" key="2">
    <source>
        <dbReference type="EMBL" id="GAH96207.1"/>
    </source>
</evidence>
<accession>X1JQ68</accession>
<dbReference type="InterPro" id="IPR045784">
    <property type="entry name" value="Radical_SAM_N2"/>
</dbReference>
<feature type="non-terminal residue" evidence="2">
    <location>
        <position position="1"/>
    </location>
</feature>
<sequence length="36" mass="4062">GMSNMALPILYELLNSQPDVLAERVYAPWPDMEAII</sequence>
<evidence type="ECO:0000259" key="1">
    <source>
        <dbReference type="Pfam" id="PF19864"/>
    </source>
</evidence>
<name>X1JQ68_9ZZZZ</name>
<gene>
    <name evidence="2" type="ORF">S03H2_73033</name>
</gene>
<dbReference type="AlphaFoldDB" id="X1JQ68"/>
<protein>
    <recommendedName>
        <fullName evidence="1">Radical SAM domain-containing protein</fullName>
    </recommendedName>
</protein>
<organism evidence="2">
    <name type="scientific">marine sediment metagenome</name>
    <dbReference type="NCBI Taxonomy" id="412755"/>
    <lineage>
        <taxon>unclassified sequences</taxon>
        <taxon>metagenomes</taxon>
        <taxon>ecological metagenomes</taxon>
    </lineage>
</organism>
<feature type="non-terminal residue" evidence="2">
    <location>
        <position position="36"/>
    </location>
</feature>
<comment type="caution">
    <text evidence="2">The sequence shown here is derived from an EMBL/GenBank/DDBJ whole genome shotgun (WGS) entry which is preliminary data.</text>
</comment>
<dbReference type="Pfam" id="PF19864">
    <property type="entry name" value="Radical_SAM_N2"/>
    <property type="match status" value="1"/>
</dbReference>
<reference evidence="2" key="1">
    <citation type="journal article" date="2014" name="Front. Microbiol.">
        <title>High frequency of phylogenetically diverse reductive dehalogenase-homologous genes in deep subseafloor sedimentary metagenomes.</title>
        <authorList>
            <person name="Kawai M."/>
            <person name="Futagami T."/>
            <person name="Toyoda A."/>
            <person name="Takaki Y."/>
            <person name="Nishi S."/>
            <person name="Hori S."/>
            <person name="Arai W."/>
            <person name="Tsubouchi T."/>
            <person name="Morono Y."/>
            <person name="Uchiyama I."/>
            <person name="Ito T."/>
            <person name="Fujiyama A."/>
            <person name="Inagaki F."/>
            <person name="Takami H."/>
        </authorList>
    </citation>
    <scope>NUCLEOTIDE SEQUENCE</scope>
    <source>
        <strain evidence="2">Expedition CK06-06</strain>
    </source>
</reference>